<dbReference type="PATRIC" id="fig|445709.3.peg.1771"/>
<name>A0A0G3EMJ9_9BURK</name>
<dbReference type="PANTHER" id="PTHR43191:SF2">
    <property type="entry name" value="RRNA METHYLTRANSFERASE 3, MITOCHONDRIAL"/>
    <property type="match status" value="1"/>
</dbReference>
<keyword evidence="1 4" id="KW-0489">Methyltransferase</keyword>
<keyword evidence="5" id="KW-1185">Reference proteome</keyword>
<dbReference type="AlphaFoldDB" id="A0A0G3EMJ9"/>
<organism evidence="4 5">
    <name type="scientific">Pandoraea thiooxydans</name>
    <dbReference type="NCBI Taxonomy" id="445709"/>
    <lineage>
        <taxon>Bacteria</taxon>
        <taxon>Pseudomonadati</taxon>
        <taxon>Pseudomonadota</taxon>
        <taxon>Betaproteobacteria</taxon>
        <taxon>Burkholderiales</taxon>
        <taxon>Burkholderiaceae</taxon>
        <taxon>Pandoraea</taxon>
    </lineage>
</organism>
<dbReference type="InterPro" id="IPR029026">
    <property type="entry name" value="tRNA_m1G_MTases_N"/>
</dbReference>
<dbReference type="InterPro" id="IPR001537">
    <property type="entry name" value="SpoU_MeTrfase"/>
</dbReference>
<reference evidence="5" key="1">
    <citation type="submission" date="2015-06" db="EMBL/GenBank/DDBJ databases">
        <authorList>
            <person name="Lim Y.L."/>
            <person name="Ee R."/>
            <person name="Yong D."/>
            <person name="How K.Y."/>
            <person name="Yin W.F."/>
            <person name="Chan K.G."/>
        </authorList>
    </citation>
    <scope>NUCLEOTIDE SEQUENCE [LARGE SCALE GENOMIC DNA]</scope>
    <source>
        <strain evidence="5">DSM 25325</strain>
    </source>
</reference>
<dbReference type="OrthoDB" id="9794400at2"/>
<dbReference type="Pfam" id="PF00588">
    <property type="entry name" value="SpoU_methylase"/>
    <property type="match status" value="1"/>
</dbReference>
<dbReference type="CDD" id="cd18095">
    <property type="entry name" value="SpoU-like_rRNA-MTase"/>
    <property type="match status" value="1"/>
</dbReference>
<dbReference type="InterPro" id="IPR029028">
    <property type="entry name" value="Alpha/beta_knot_MTases"/>
</dbReference>
<feature type="domain" description="tRNA/rRNA methyltransferase SpoU type" evidence="3">
    <location>
        <begin position="116"/>
        <end position="251"/>
    </location>
</feature>
<dbReference type="Gene3D" id="3.40.1280.10">
    <property type="match status" value="1"/>
</dbReference>
<dbReference type="InterPro" id="IPR051259">
    <property type="entry name" value="rRNA_Methyltransferase"/>
</dbReference>
<evidence type="ECO:0000313" key="5">
    <source>
        <dbReference type="Proteomes" id="UP000036700"/>
    </source>
</evidence>
<evidence type="ECO:0000313" key="4">
    <source>
        <dbReference type="EMBL" id="AKJ68205.1"/>
    </source>
</evidence>
<dbReference type="RefSeq" id="WP_047214025.1">
    <property type="nucleotide sequence ID" value="NZ_CP011568.3"/>
</dbReference>
<proteinExistence type="predicted"/>
<gene>
    <name evidence="4" type="ORF">ABW99_08280</name>
</gene>
<sequence>MKHITSKDNAFFKHLKQLAHSSQQRRRAGNALLEGIHLADAYLGACGQPLHCVVSESALDNAGVQDVLARVDSERLVCLPEALFHGLSTVVNGIDLLFVVTVPTGRLPEHQSTDCVILDAVQDAGNVGSILRSAAAAGIPDVYCTAGTAFCWSAKVLRAGMGAQFLLNIVEHCTFEGLAPRLSGQILATTSHADQTIYQQDLTQPVAWVFGNEGAGVSEAWMSVVTHPVKIPQPGGMESLNVAASAAVCLFEAVRQRSRP</sequence>
<dbReference type="GO" id="GO:0008173">
    <property type="term" value="F:RNA methyltransferase activity"/>
    <property type="evidence" value="ECO:0007669"/>
    <property type="project" value="InterPro"/>
</dbReference>
<dbReference type="InterPro" id="IPR029064">
    <property type="entry name" value="Ribosomal_eL30-like_sf"/>
</dbReference>
<dbReference type="GO" id="GO:0006396">
    <property type="term" value="P:RNA processing"/>
    <property type="evidence" value="ECO:0007669"/>
    <property type="project" value="InterPro"/>
</dbReference>
<dbReference type="STRING" id="445709.ABW99_08280"/>
<evidence type="ECO:0000256" key="2">
    <source>
        <dbReference type="ARBA" id="ARBA00022679"/>
    </source>
</evidence>
<keyword evidence="2 4" id="KW-0808">Transferase</keyword>
<evidence type="ECO:0000256" key="1">
    <source>
        <dbReference type="ARBA" id="ARBA00022603"/>
    </source>
</evidence>
<evidence type="ECO:0000259" key="3">
    <source>
        <dbReference type="Pfam" id="PF00588"/>
    </source>
</evidence>
<dbReference type="Proteomes" id="UP000036700">
    <property type="component" value="Chromosome"/>
</dbReference>
<dbReference type="PANTHER" id="PTHR43191">
    <property type="entry name" value="RRNA METHYLTRANSFERASE 3"/>
    <property type="match status" value="1"/>
</dbReference>
<dbReference type="SUPFAM" id="SSF55315">
    <property type="entry name" value="L30e-like"/>
    <property type="match status" value="1"/>
</dbReference>
<protein>
    <submittedName>
        <fullName evidence="4">RNA methyltransferase</fullName>
    </submittedName>
</protein>
<dbReference type="SUPFAM" id="SSF75217">
    <property type="entry name" value="alpha/beta knot"/>
    <property type="match status" value="1"/>
</dbReference>
<dbReference type="Gene3D" id="3.30.1330.30">
    <property type="match status" value="1"/>
</dbReference>
<dbReference type="GO" id="GO:0003723">
    <property type="term" value="F:RNA binding"/>
    <property type="evidence" value="ECO:0007669"/>
    <property type="project" value="InterPro"/>
</dbReference>
<dbReference type="GO" id="GO:0032259">
    <property type="term" value="P:methylation"/>
    <property type="evidence" value="ECO:0007669"/>
    <property type="project" value="UniProtKB-KW"/>
</dbReference>
<dbReference type="EMBL" id="CP011568">
    <property type="protein sequence ID" value="AKJ68205.1"/>
    <property type="molecule type" value="Genomic_DNA"/>
</dbReference>
<accession>A0A0G3EMJ9</accession>
<dbReference type="KEGG" id="ptx:ABW99_08280"/>